<feature type="region of interest" description="Disordered" evidence="1">
    <location>
        <begin position="1"/>
        <end position="56"/>
    </location>
</feature>
<evidence type="ECO:0000256" key="1">
    <source>
        <dbReference type="SAM" id="MobiDB-lite"/>
    </source>
</evidence>
<reference evidence="3 4" key="1">
    <citation type="submission" date="2022-03" db="EMBL/GenBank/DDBJ databases">
        <title>Mucilaginibacter sp. isolated from the gut of Protaetia brevitarsis seulensis larvae.</title>
        <authorList>
            <person name="Won M."/>
            <person name="Kim S.-J."/>
            <person name="Kwon S.-W."/>
        </authorList>
    </citation>
    <scope>NUCLEOTIDE SEQUENCE [LARGE SCALE GENOMIC DNA]</scope>
    <source>
        <strain evidence="3 4">CFWR-12</strain>
    </source>
</reference>
<keyword evidence="2" id="KW-1133">Transmembrane helix</keyword>
<feature type="transmembrane region" description="Helical" evidence="2">
    <location>
        <begin position="62"/>
        <end position="81"/>
    </location>
</feature>
<keyword evidence="2" id="KW-0472">Membrane</keyword>
<protein>
    <recommendedName>
        <fullName evidence="5">Neutral zinc metallopeptidase</fullName>
    </recommendedName>
</protein>
<evidence type="ECO:0008006" key="5">
    <source>
        <dbReference type="Google" id="ProtNLM"/>
    </source>
</evidence>
<evidence type="ECO:0000313" key="4">
    <source>
        <dbReference type="Proteomes" id="UP000832097"/>
    </source>
</evidence>
<gene>
    <name evidence="3" type="ORF">MTO99_01195</name>
</gene>
<evidence type="ECO:0000313" key="3">
    <source>
        <dbReference type="EMBL" id="UOE44439.1"/>
    </source>
</evidence>
<evidence type="ECO:0000256" key="2">
    <source>
        <dbReference type="SAM" id="Phobius"/>
    </source>
</evidence>
<organism evidence="3 4">
    <name type="scientific">Agromyces larvae</name>
    <dbReference type="NCBI Taxonomy" id="2929802"/>
    <lineage>
        <taxon>Bacteria</taxon>
        <taxon>Bacillati</taxon>
        <taxon>Actinomycetota</taxon>
        <taxon>Actinomycetes</taxon>
        <taxon>Micrococcales</taxon>
        <taxon>Microbacteriaceae</taxon>
        <taxon>Agromyces</taxon>
    </lineage>
</organism>
<name>A0ABY4BZU9_9MICO</name>
<keyword evidence="4" id="KW-1185">Reference proteome</keyword>
<feature type="compositionally biased region" description="Low complexity" evidence="1">
    <location>
        <begin position="28"/>
        <end position="39"/>
    </location>
</feature>
<keyword evidence="2" id="KW-0812">Transmembrane</keyword>
<sequence length="433" mass="45457">MDPATEVERSLDAEPADTSPADTPPAGTPAAQPGSATPAGDAAASGTPVAEPRHAPRARRGALTALVVAAAVIGLGLAGFVQHVVATELHARFWQGWSVAAGRLDESSAAFARQVDRGGSDLLRAESLQAVFTPALIPDADAAAFGDDVDRLRDALASDPAGPVASDTGLIGTDRFAFPWERYAEIARLFELVPDRHAAADRADEAASELGDVRTAVHEASDGIFDTAFEQAEAQLAAYPAATNRARLDLQYRLDGDFLTSAPDGTAPVLTELAQMVEALRVSHEAEQARRADPSYGVRGEIEAFAASLSNGVALDFAWAYEVAGKPSDGWFAGTADFAMDGDEWSLITLSFSIADAWRDPDAEAVVVHEVGHTQVTRDACRAIFDGPEFAGTDHEMWATAWAIGMGYDRPGAGIQAYGRPTDAQIAAASACR</sequence>
<dbReference type="RefSeq" id="WP_243556262.1">
    <property type="nucleotide sequence ID" value="NZ_CP094528.1"/>
</dbReference>
<accession>A0ABY4BZU9</accession>
<proteinExistence type="predicted"/>
<feature type="compositionally biased region" description="Basic and acidic residues" evidence="1">
    <location>
        <begin position="1"/>
        <end position="12"/>
    </location>
</feature>
<dbReference type="EMBL" id="CP094528">
    <property type="protein sequence ID" value="UOE44439.1"/>
    <property type="molecule type" value="Genomic_DNA"/>
</dbReference>
<dbReference type="Proteomes" id="UP000832097">
    <property type="component" value="Chromosome"/>
</dbReference>